<feature type="transmembrane region" description="Helical" evidence="3">
    <location>
        <begin position="44"/>
        <end position="63"/>
    </location>
</feature>
<accession>A0A537J7Y8</accession>
<proteinExistence type="inferred from homology"/>
<gene>
    <name evidence="5" type="ORF">E6H03_09750</name>
</gene>
<dbReference type="PANTHER" id="PTHR30483">
    <property type="entry name" value="LEUCINE-SPECIFIC-BINDING PROTEIN"/>
    <property type="match status" value="1"/>
</dbReference>
<dbReference type="CDD" id="cd06332">
    <property type="entry name" value="PBP1_aromatic_compounds-like"/>
    <property type="match status" value="1"/>
</dbReference>
<sequence>MATCSSRGEGAGWESDVEGAGSCVRIAETNRGGCKGMRSYLSRWLSMVCVVAAVSLVALNLAAGAGAGAVTLKIGVPLALTGPIAEQAGEMVHGYQLYLNQHGNMLGGVPVKLYIEDTQADPAMVIAKTRKLLSSDHVDFIGGAALALESLAVIQVTAPRHVAFITPMSSADNLTQRKLVPTFARLNMTSSQPNLYFGQWVYQNLHYKRVAVIAQDYAYGWESAGGFQYGFEKSGGKVVQKLFAPFTVSDYAPFVRQLNANVDAVYAILVGAHVPRFEKAYNQFGLGGKIPLIGGPDIADEDALQAAGKDAVGITIIHEYSKDTPAAATQAFIEAWQKAYGGQTPSYWGESTYTAAHWIDEALTNYRKKTGMSADAVPGWIVKNPEQFISAIVDTKLAVTPRGPLAMDGYHNPINNLYIFKVDKPNHKTVLATIAGANQFWMESPEQFLSHPVFSRDFPQ</sequence>
<evidence type="ECO:0000256" key="2">
    <source>
        <dbReference type="ARBA" id="ARBA00022729"/>
    </source>
</evidence>
<keyword evidence="2" id="KW-0732">Signal</keyword>
<comment type="similarity">
    <text evidence="1">Belongs to the leucine-binding protein family.</text>
</comment>
<keyword evidence="3" id="KW-1133">Transmembrane helix</keyword>
<feature type="domain" description="Leucine-binding protein" evidence="4">
    <location>
        <begin position="71"/>
        <end position="423"/>
    </location>
</feature>
<dbReference type="EMBL" id="VBAN01000309">
    <property type="protein sequence ID" value="TMI79684.1"/>
    <property type="molecule type" value="Genomic_DNA"/>
</dbReference>
<keyword evidence="3" id="KW-0812">Transmembrane</keyword>
<evidence type="ECO:0000259" key="4">
    <source>
        <dbReference type="Pfam" id="PF13458"/>
    </source>
</evidence>
<dbReference type="AlphaFoldDB" id="A0A537J7Y8"/>
<evidence type="ECO:0000313" key="6">
    <source>
        <dbReference type="Proteomes" id="UP000318093"/>
    </source>
</evidence>
<dbReference type="Gene3D" id="3.40.50.2300">
    <property type="match status" value="2"/>
</dbReference>
<protein>
    <recommendedName>
        <fullName evidence="4">Leucine-binding protein domain-containing protein</fullName>
    </recommendedName>
</protein>
<evidence type="ECO:0000313" key="5">
    <source>
        <dbReference type="EMBL" id="TMI79684.1"/>
    </source>
</evidence>
<keyword evidence="3" id="KW-0472">Membrane</keyword>
<evidence type="ECO:0000256" key="3">
    <source>
        <dbReference type="SAM" id="Phobius"/>
    </source>
</evidence>
<dbReference type="InterPro" id="IPR051010">
    <property type="entry name" value="BCAA_transport"/>
</dbReference>
<organism evidence="5 6">
    <name type="scientific">Candidatus Segetimicrobium genomatis</name>
    <dbReference type="NCBI Taxonomy" id="2569760"/>
    <lineage>
        <taxon>Bacteria</taxon>
        <taxon>Bacillati</taxon>
        <taxon>Candidatus Sysuimicrobiota</taxon>
        <taxon>Candidatus Sysuimicrobiia</taxon>
        <taxon>Candidatus Sysuimicrobiales</taxon>
        <taxon>Candidatus Segetimicrobiaceae</taxon>
        <taxon>Candidatus Segetimicrobium</taxon>
    </lineage>
</organism>
<dbReference type="PANTHER" id="PTHR30483:SF6">
    <property type="entry name" value="PERIPLASMIC BINDING PROTEIN OF ABC TRANSPORTER FOR NATURAL AMINO ACIDS"/>
    <property type="match status" value="1"/>
</dbReference>
<evidence type="ECO:0000256" key="1">
    <source>
        <dbReference type="ARBA" id="ARBA00010062"/>
    </source>
</evidence>
<dbReference type="SUPFAM" id="SSF53822">
    <property type="entry name" value="Periplasmic binding protein-like I"/>
    <property type="match status" value="1"/>
</dbReference>
<dbReference type="InterPro" id="IPR028081">
    <property type="entry name" value="Leu-bd"/>
</dbReference>
<dbReference type="Pfam" id="PF13458">
    <property type="entry name" value="Peripla_BP_6"/>
    <property type="match status" value="1"/>
</dbReference>
<dbReference type="InterPro" id="IPR028082">
    <property type="entry name" value="Peripla_BP_I"/>
</dbReference>
<comment type="caution">
    <text evidence="5">The sequence shown here is derived from an EMBL/GenBank/DDBJ whole genome shotgun (WGS) entry which is preliminary data.</text>
</comment>
<dbReference type="Proteomes" id="UP000318093">
    <property type="component" value="Unassembled WGS sequence"/>
</dbReference>
<name>A0A537J7Y8_9BACT</name>
<reference evidence="5 6" key="1">
    <citation type="journal article" date="2019" name="Nat. Microbiol.">
        <title>Mediterranean grassland soil C-N compound turnover is dependent on rainfall and depth, and is mediated by genomically divergent microorganisms.</title>
        <authorList>
            <person name="Diamond S."/>
            <person name="Andeer P.F."/>
            <person name="Li Z."/>
            <person name="Crits-Christoph A."/>
            <person name="Burstein D."/>
            <person name="Anantharaman K."/>
            <person name="Lane K.R."/>
            <person name="Thomas B.C."/>
            <person name="Pan C."/>
            <person name="Northen T.R."/>
            <person name="Banfield J.F."/>
        </authorList>
    </citation>
    <scope>NUCLEOTIDE SEQUENCE [LARGE SCALE GENOMIC DNA]</scope>
    <source>
        <strain evidence="5">NP_6</strain>
    </source>
</reference>